<dbReference type="EMBL" id="LXQA010037160">
    <property type="protein sequence ID" value="MCH98266.1"/>
    <property type="molecule type" value="Genomic_DNA"/>
</dbReference>
<dbReference type="PANTHER" id="PTHR13325">
    <property type="entry name" value="PROTEASE M50 MEMBRANE-BOUND TRANSCRIPTION FACTOR SITE 2 PROTEASE"/>
    <property type="match status" value="1"/>
</dbReference>
<evidence type="ECO:0000313" key="2">
    <source>
        <dbReference type="Proteomes" id="UP000265520"/>
    </source>
</evidence>
<proteinExistence type="predicted"/>
<dbReference type="PANTHER" id="PTHR13325:SF3">
    <property type="entry name" value="MEMBRANE-BOUND TRANSCRIPTION FACTOR SITE-2 PROTEASE"/>
    <property type="match status" value="1"/>
</dbReference>
<dbReference type="GO" id="GO:0005737">
    <property type="term" value="C:cytoplasm"/>
    <property type="evidence" value="ECO:0007669"/>
    <property type="project" value="TreeGrafter"/>
</dbReference>
<sequence length="136" mass="15372">MVWVEITYSSPSHECLHEENRLPVSNSSDLKETNCGATFIFAGDVISMAHSIHLTSYQPRWGPKIVAYFPNFLERILIWTFHVSLALALLNGLPVSDELLILGIALSQALVLDMCIINVKDSFTTDRNLFNEDKKY</sequence>
<keyword evidence="1" id="KW-0378">Hydrolase</keyword>
<dbReference type="GO" id="GO:0031293">
    <property type="term" value="P:membrane protein intracellular domain proteolysis"/>
    <property type="evidence" value="ECO:0007669"/>
    <property type="project" value="TreeGrafter"/>
</dbReference>
<comment type="caution">
    <text evidence="1">The sequence shown here is derived from an EMBL/GenBank/DDBJ whole genome shotgun (WGS) entry which is preliminary data.</text>
</comment>
<dbReference type="InterPro" id="IPR001193">
    <property type="entry name" value="MBTPS2"/>
</dbReference>
<dbReference type="GO" id="GO:0016020">
    <property type="term" value="C:membrane"/>
    <property type="evidence" value="ECO:0007669"/>
    <property type="project" value="InterPro"/>
</dbReference>
<protein>
    <submittedName>
        <fullName evidence="1">Membrane-bound transcription factor site-2 protease-like</fullName>
    </submittedName>
</protein>
<keyword evidence="2" id="KW-1185">Reference proteome</keyword>
<keyword evidence="1" id="KW-0645">Protease</keyword>
<dbReference type="Proteomes" id="UP000265520">
    <property type="component" value="Unassembled WGS sequence"/>
</dbReference>
<organism evidence="1 2">
    <name type="scientific">Trifolium medium</name>
    <dbReference type="NCBI Taxonomy" id="97028"/>
    <lineage>
        <taxon>Eukaryota</taxon>
        <taxon>Viridiplantae</taxon>
        <taxon>Streptophyta</taxon>
        <taxon>Embryophyta</taxon>
        <taxon>Tracheophyta</taxon>
        <taxon>Spermatophyta</taxon>
        <taxon>Magnoliopsida</taxon>
        <taxon>eudicotyledons</taxon>
        <taxon>Gunneridae</taxon>
        <taxon>Pentapetalae</taxon>
        <taxon>rosids</taxon>
        <taxon>fabids</taxon>
        <taxon>Fabales</taxon>
        <taxon>Fabaceae</taxon>
        <taxon>Papilionoideae</taxon>
        <taxon>50 kb inversion clade</taxon>
        <taxon>NPAAA clade</taxon>
        <taxon>Hologalegina</taxon>
        <taxon>IRL clade</taxon>
        <taxon>Trifolieae</taxon>
        <taxon>Trifolium</taxon>
    </lineage>
</organism>
<name>A0A392NEG6_9FABA</name>
<reference evidence="1 2" key="1">
    <citation type="journal article" date="2018" name="Front. Plant Sci.">
        <title>Red Clover (Trifolium pratense) and Zigzag Clover (T. medium) - A Picture of Genomic Similarities and Differences.</title>
        <authorList>
            <person name="Dluhosova J."/>
            <person name="Istvanek J."/>
            <person name="Nedelnik J."/>
            <person name="Repkova J."/>
        </authorList>
    </citation>
    <scope>NUCLEOTIDE SEQUENCE [LARGE SCALE GENOMIC DNA]</scope>
    <source>
        <strain evidence="2">cv. 10/8</strain>
        <tissue evidence="1">Leaf</tissue>
    </source>
</reference>
<dbReference type="GO" id="GO:1905897">
    <property type="term" value="P:regulation of response to endoplasmic reticulum stress"/>
    <property type="evidence" value="ECO:0007669"/>
    <property type="project" value="TreeGrafter"/>
</dbReference>
<evidence type="ECO:0000313" key="1">
    <source>
        <dbReference type="EMBL" id="MCH98266.1"/>
    </source>
</evidence>
<dbReference type="AlphaFoldDB" id="A0A392NEG6"/>
<dbReference type="GO" id="GO:0004222">
    <property type="term" value="F:metalloendopeptidase activity"/>
    <property type="evidence" value="ECO:0007669"/>
    <property type="project" value="InterPro"/>
</dbReference>
<accession>A0A392NEG6</accession>